<organism evidence="3">
    <name type="scientific">Hottentotta judaicus</name>
    <name type="common">Black scorpion</name>
    <name type="synonym">Buthotus judaicus</name>
    <dbReference type="NCBI Taxonomy" id="6863"/>
    <lineage>
        <taxon>Eukaryota</taxon>
        <taxon>Metazoa</taxon>
        <taxon>Ecdysozoa</taxon>
        <taxon>Arthropoda</taxon>
        <taxon>Chelicerata</taxon>
        <taxon>Arachnida</taxon>
        <taxon>Scorpiones</taxon>
        <taxon>Buthida</taxon>
        <taxon>Buthoidea</taxon>
        <taxon>Buthidae</taxon>
        <taxon>Hottentotta</taxon>
    </lineage>
</organism>
<dbReference type="Pfam" id="PF00451">
    <property type="entry name" value="Toxin_2"/>
    <property type="match status" value="1"/>
</dbReference>
<dbReference type="EMBL" id="HQ288083">
    <property type="protein sequence ID" value="ADY39508.1"/>
    <property type="molecule type" value="mRNA"/>
</dbReference>
<protein>
    <submittedName>
        <fullName evidence="3">U9-buthitoxin-Hj2a</fullName>
    </submittedName>
</protein>
<dbReference type="Gene3D" id="3.30.30.10">
    <property type="entry name" value="Knottin, scorpion toxin-like"/>
    <property type="match status" value="1"/>
</dbReference>
<accession>F1CIX7</accession>
<feature type="non-terminal residue" evidence="3">
    <location>
        <position position="1"/>
    </location>
</feature>
<dbReference type="GO" id="GO:0008200">
    <property type="term" value="F:ion channel inhibitor activity"/>
    <property type="evidence" value="ECO:0007669"/>
    <property type="project" value="InterPro"/>
</dbReference>
<evidence type="ECO:0000313" key="3">
    <source>
        <dbReference type="EMBL" id="ADY39508.1"/>
    </source>
</evidence>
<dbReference type="InterPro" id="IPR036574">
    <property type="entry name" value="Scorpion_toxin-like_sf"/>
</dbReference>
<comment type="subcellular location">
    <subcellularLocation>
        <location evidence="1">Secreted</location>
    </subcellularLocation>
</comment>
<dbReference type="GO" id="GO:0005576">
    <property type="term" value="C:extracellular region"/>
    <property type="evidence" value="ECO:0007669"/>
    <property type="project" value="UniProtKB-SubCell"/>
</dbReference>
<sequence>TFSGPCQSVCQEKFAFPKAKCVKGKCNCFPG</sequence>
<evidence type="ECO:0000256" key="1">
    <source>
        <dbReference type="ARBA" id="ARBA00004613"/>
    </source>
</evidence>
<proteinExistence type="evidence at transcript level"/>
<dbReference type="SUPFAM" id="SSF57095">
    <property type="entry name" value="Scorpion toxin-like"/>
    <property type="match status" value="1"/>
</dbReference>
<name>F1CIX7_HOTJU</name>
<evidence type="ECO:0000256" key="2">
    <source>
        <dbReference type="ARBA" id="ARBA00022525"/>
    </source>
</evidence>
<dbReference type="InterPro" id="IPR001947">
    <property type="entry name" value="Scorpion_toxinS_K_inh"/>
</dbReference>
<keyword evidence="2" id="KW-0964">Secreted</keyword>
<reference evidence="3" key="1">
    <citation type="journal article" date="2011" name="Toxicon">
        <title>The tale of a resting gland: transcriptome of a replete venom gland from the scorpion Hottentotta judaicus.</title>
        <authorList>
            <person name="Morgenstern D."/>
            <person name="Rohde B.H."/>
            <person name="King G.F."/>
            <person name="Tal T."/>
            <person name="Sher D."/>
            <person name="Zlotkin E."/>
        </authorList>
    </citation>
    <scope>NUCLEOTIDE SEQUENCE</scope>
    <source>
        <tissue evidence="3">Telson</tissue>
    </source>
</reference>
<dbReference type="AlphaFoldDB" id="F1CIX7"/>